<dbReference type="Gene3D" id="2.130.10.10">
    <property type="entry name" value="YVTN repeat-like/Quinoprotein amine dehydrogenase"/>
    <property type="match status" value="5"/>
</dbReference>
<dbReference type="SUPFAM" id="SSF82171">
    <property type="entry name" value="DPP6 N-terminal domain-like"/>
    <property type="match status" value="1"/>
</dbReference>
<dbReference type="InterPro" id="IPR015943">
    <property type="entry name" value="WD40/YVTN_repeat-like_dom_sf"/>
</dbReference>
<dbReference type="SMART" id="SM00320">
    <property type="entry name" value="WD40"/>
    <property type="match status" value="11"/>
</dbReference>
<name>A0A4Y7PXM7_9AGAM</name>
<dbReference type="InterPro" id="IPR011047">
    <property type="entry name" value="Quinoprotein_ADH-like_sf"/>
</dbReference>
<dbReference type="PROSITE" id="PS50294">
    <property type="entry name" value="WD_REPEATS_REGION"/>
    <property type="match status" value="10"/>
</dbReference>
<feature type="repeat" description="WD" evidence="3">
    <location>
        <begin position="851"/>
        <end position="892"/>
    </location>
</feature>
<dbReference type="OrthoDB" id="2658414at2759"/>
<evidence type="ECO:0000259" key="4">
    <source>
        <dbReference type="Pfam" id="PF24883"/>
    </source>
</evidence>
<dbReference type="EMBL" id="ML170193">
    <property type="protein sequence ID" value="TDL19768.1"/>
    <property type="molecule type" value="Genomic_DNA"/>
</dbReference>
<feature type="repeat" description="WD" evidence="3">
    <location>
        <begin position="765"/>
        <end position="806"/>
    </location>
</feature>
<accession>A0A4Y7PXM7</accession>
<keyword evidence="6" id="KW-1185">Reference proteome</keyword>
<keyword evidence="2" id="KW-0677">Repeat</keyword>
<dbReference type="PRINTS" id="PR00320">
    <property type="entry name" value="GPROTEINBRPT"/>
</dbReference>
<dbReference type="InterPro" id="IPR020472">
    <property type="entry name" value="WD40_PAC1"/>
</dbReference>
<keyword evidence="1 3" id="KW-0853">WD repeat</keyword>
<dbReference type="PANTHER" id="PTHR22847:SF637">
    <property type="entry name" value="WD REPEAT DOMAIN 5B"/>
    <property type="match status" value="1"/>
</dbReference>
<feature type="repeat" description="WD" evidence="3">
    <location>
        <begin position="721"/>
        <end position="763"/>
    </location>
</feature>
<dbReference type="VEuPathDB" id="FungiDB:BD410DRAFT_873500"/>
<dbReference type="InterPro" id="IPR027417">
    <property type="entry name" value="P-loop_NTPase"/>
</dbReference>
<feature type="repeat" description="WD" evidence="3">
    <location>
        <begin position="1171"/>
        <end position="1212"/>
    </location>
</feature>
<dbReference type="STRING" id="50990.A0A4Y7PXM7"/>
<organism evidence="5 6">
    <name type="scientific">Rickenella mellea</name>
    <dbReference type="NCBI Taxonomy" id="50990"/>
    <lineage>
        <taxon>Eukaryota</taxon>
        <taxon>Fungi</taxon>
        <taxon>Dikarya</taxon>
        <taxon>Basidiomycota</taxon>
        <taxon>Agaricomycotina</taxon>
        <taxon>Agaricomycetes</taxon>
        <taxon>Hymenochaetales</taxon>
        <taxon>Rickenellaceae</taxon>
        <taxon>Rickenella</taxon>
    </lineage>
</organism>
<dbReference type="SUPFAM" id="SSF52540">
    <property type="entry name" value="P-loop containing nucleoside triphosphate hydrolases"/>
    <property type="match status" value="1"/>
</dbReference>
<feature type="domain" description="Nephrocystin 3-like N-terminal" evidence="4">
    <location>
        <begin position="167"/>
        <end position="332"/>
    </location>
</feature>
<dbReference type="Pfam" id="PF00400">
    <property type="entry name" value="WD40"/>
    <property type="match status" value="11"/>
</dbReference>
<evidence type="ECO:0000313" key="5">
    <source>
        <dbReference type="EMBL" id="TDL19768.1"/>
    </source>
</evidence>
<proteinExistence type="predicted"/>
<dbReference type="PROSITE" id="PS00678">
    <property type="entry name" value="WD_REPEATS_1"/>
    <property type="match status" value="8"/>
</dbReference>
<dbReference type="SUPFAM" id="SSF50978">
    <property type="entry name" value="WD40 repeat-like"/>
    <property type="match status" value="1"/>
</dbReference>
<dbReference type="PANTHER" id="PTHR22847">
    <property type="entry name" value="WD40 REPEAT PROTEIN"/>
    <property type="match status" value="1"/>
</dbReference>
<dbReference type="Pfam" id="PF24883">
    <property type="entry name" value="NPHP3_N"/>
    <property type="match status" value="1"/>
</dbReference>
<feature type="repeat" description="WD" evidence="3">
    <location>
        <begin position="1128"/>
        <end position="1169"/>
    </location>
</feature>
<feature type="repeat" description="WD" evidence="3">
    <location>
        <begin position="1042"/>
        <end position="1083"/>
    </location>
</feature>
<sequence>MPYQVHPYAKMAWSVLSAAHKVRDRDDRIQQLYKIMDSVYAIVLEAESSRIESHKPLVACMAHQTIECGYFITSYAKDKKFWMRLVKNAMTGADSAIENFQVKFQELKKQFHEEAIRNSEFTVKRTEIIVASILDEVKNLVTEVDLKDMPYATDARFRSDKQCLAGTWEEILDEISDWINNPESSQNVFLLCGAAGTGKSAIAHTIAKRFDLLRHLGSSYCFVRSNQASRHTGNLFSTVAIDLANHCSQFRNALHAIIQGNRSLSSTQDAATQFEYFMLKPAENITIAGPIVVVIDALDESGDPRSRHAVLSSLAKQAANLPANFCVFLTSRLEKDIIGNFFDNSSVIVKHMDNIENGTTQRDIHTYISRQLSNCRENFTEKDYQLLVKKSEGIFQWAFVVCDSIKWEIAGLTSYERFQQFTLLSSGKEPLDPLYLAILKQLFPPNVMPRFRSVMGQIMAAFEPLSVDALAEMRYAANADDKFNSKSSFKDVVTSIVKFMGSLLSGASDDFIPVRALHTSFRDFLTDPLRSEEFFVNEHEQHSTMAHACLNILNTRLHFNICKLETSFKHTYDICNLDKCIKQNISLQLLYSCKYWISHLQTVPLDLNFESKVEIFFYKQFLYWLEVLSMVKILNISSSILSLVLKLNINNDVKDFVKDAVKFVSVFGKVIMQSVPYIYLSALPFAPETSLLAKHYLPHFSQTMVIQLGKAHEWPALQHTLEGHTDRIVSVAYSPDGKYIMVAGSDDNNIRVWDVNTGAITMGPLKGHTGAVISVAYSPNAKHIVSSSWDKTIQVWDANTGDITLGPLKGHTDAIWCVAFSPNGKYILSGSSDKTILMWDAQTGTVILGPLKGHTGRVRCIAFSPNGKHIISGSSDTTILMWNAETGAVSYGPLKGHTDEVRCVAFSPNGKHIISGSYDKTVRVWDTDSDIMTWNLSKDHTDPVGCFALSSDGKHIVSGSRDMTVQVWDADTGTIILGPFKGHFNIQVWDINSSVMTLYSLRHSNFVESVAFSPDSKYIVSGSSEAIQIWNVDTGMMKLGSLKGHFRSATSVAFSTDGKNIESGSSDKTILVWNADTGTVVLGPLKGHTGGVTSVAFSPNDKYIISASDDETIQLWNVNTGTVKLGPLKGHTARVTSVAFSPDGRHIVSGSSDMTILVWNADTGTVVLGPLKGHTGGVTSVAFLPDGKHIVSGSYDSTIQIWRMKRENSASVRK</sequence>
<dbReference type="Proteomes" id="UP000294933">
    <property type="component" value="Unassembled WGS sequence"/>
</dbReference>
<reference evidence="5 6" key="1">
    <citation type="submission" date="2018-06" db="EMBL/GenBank/DDBJ databases">
        <title>A transcriptomic atlas of mushroom development highlights an independent origin of complex multicellularity.</title>
        <authorList>
            <consortium name="DOE Joint Genome Institute"/>
            <person name="Krizsan K."/>
            <person name="Almasi E."/>
            <person name="Merenyi Z."/>
            <person name="Sahu N."/>
            <person name="Viragh M."/>
            <person name="Koszo T."/>
            <person name="Mondo S."/>
            <person name="Kiss B."/>
            <person name="Balint B."/>
            <person name="Kues U."/>
            <person name="Barry K."/>
            <person name="Hegedus J.C."/>
            <person name="Henrissat B."/>
            <person name="Johnson J."/>
            <person name="Lipzen A."/>
            <person name="Ohm R."/>
            <person name="Nagy I."/>
            <person name="Pangilinan J."/>
            <person name="Yan J."/>
            <person name="Xiong Y."/>
            <person name="Grigoriev I.V."/>
            <person name="Hibbett D.S."/>
            <person name="Nagy L.G."/>
        </authorList>
    </citation>
    <scope>NUCLEOTIDE SEQUENCE [LARGE SCALE GENOMIC DNA]</scope>
    <source>
        <strain evidence="5 6">SZMC22713</strain>
    </source>
</reference>
<feature type="repeat" description="WD" evidence="3">
    <location>
        <begin position="1000"/>
        <end position="1035"/>
    </location>
</feature>
<dbReference type="AlphaFoldDB" id="A0A4Y7PXM7"/>
<dbReference type="SUPFAM" id="SSF50998">
    <property type="entry name" value="Quinoprotein alcohol dehydrogenase-like"/>
    <property type="match status" value="1"/>
</dbReference>
<dbReference type="InterPro" id="IPR056884">
    <property type="entry name" value="NPHP3-like_N"/>
</dbReference>
<dbReference type="GO" id="GO:1990234">
    <property type="term" value="C:transferase complex"/>
    <property type="evidence" value="ECO:0007669"/>
    <property type="project" value="UniProtKB-ARBA"/>
</dbReference>
<dbReference type="InterPro" id="IPR036322">
    <property type="entry name" value="WD40_repeat_dom_sf"/>
</dbReference>
<dbReference type="InterPro" id="IPR019775">
    <property type="entry name" value="WD40_repeat_CS"/>
</dbReference>
<feature type="repeat" description="WD" evidence="3">
    <location>
        <begin position="808"/>
        <end position="849"/>
    </location>
</feature>
<evidence type="ECO:0000313" key="6">
    <source>
        <dbReference type="Proteomes" id="UP000294933"/>
    </source>
</evidence>
<dbReference type="Gene3D" id="3.40.50.300">
    <property type="entry name" value="P-loop containing nucleotide triphosphate hydrolases"/>
    <property type="match status" value="1"/>
</dbReference>
<dbReference type="CDD" id="cd00200">
    <property type="entry name" value="WD40"/>
    <property type="match status" value="1"/>
</dbReference>
<protein>
    <submittedName>
        <fullName evidence="5">WD40 repeat-like protein</fullName>
    </submittedName>
</protein>
<dbReference type="PROSITE" id="PS50082">
    <property type="entry name" value="WD_REPEATS_2"/>
    <property type="match status" value="11"/>
</dbReference>
<dbReference type="InterPro" id="IPR001680">
    <property type="entry name" value="WD40_rpt"/>
</dbReference>
<evidence type="ECO:0000256" key="3">
    <source>
        <dbReference type="PROSITE-ProRule" id="PRU00221"/>
    </source>
</evidence>
<feature type="repeat" description="WD" evidence="3">
    <location>
        <begin position="894"/>
        <end position="929"/>
    </location>
</feature>
<feature type="repeat" description="WD" evidence="3">
    <location>
        <begin position="1085"/>
        <end position="1126"/>
    </location>
</feature>
<gene>
    <name evidence="5" type="ORF">BD410DRAFT_873500</name>
</gene>
<evidence type="ECO:0000256" key="2">
    <source>
        <dbReference type="ARBA" id="ARBA00022737"/>
    </source>
</evidence>
<feature type="repeat" description="WD" evidence="3">
    <location>
        <begin position="937"/>
        <end position="978"/>
    </location>
</feature>
<evidence type="ECO:0000256" key="1">
    <source>
        <dbReference type="ARBA" id="ARBA00022574"/>
    </source>
</evidence>